<dbReference type="RefSeq" id="WP_106394863.1">
    <property type="nucleotide sequence ID" value="NZ_PVNK01000248.1"/>
</dbReference>
<keyword evidence="7" id="KW-0547">Nucleotide-binding</keyword>
<feature type="domain" description="SWIM-type" evidence="4">
    <location>
        <begin position="52"/>
        <end position="85"/>
    </location>
</feature>
<dbReference type="Pfam" id="PF00271">
    <property type="entry name" value="Helicase_C"/>
    <property type="match status" value="1"/>
</dbReference>
<organism evidence="7 8">
    <name type="scientific">Enhygromyxa salina</name>
    <dbReference type="NCBI Taxonomy" id="215803"/>
    <lineage>
        <taxon>Bacteria</taxon>
        <taxon>Pseudomonadati</taxon>
        <taxon>Myxococcota</taxon>
        <taxon>Polyangia</taxon>
        <taxon>Nannocystales</taxon>
        <taxon>Nannocystaceae</taxon>
        <taxon>Enhygromyxa</taxon>
    </lineage>
</organism>
<evidence type="ECO:0000259" key="6">
    <source>
        <dbReference type="PROSITE" id="PS51194"/>
    </source>
</evidence>
<comment type="caution">
    <text evidence="7">The sequence shown here is derived from an EMBL/GenBank/DDBJ whole genome shotgun (WGS) entry which is preliminary data.</text>
</comment>
<dbReference type="InterPro" id="IPR007527">
    <property type="entry name" value="Znf_SWIM"/>
</dbReference>
<evidence type="ECO:0000259" key="5">
    <source>
        <dbReference type="PROSITE" id="PS51192"/>
    </source>
</evidence>
<feature type="region of interest" description="Disordered" evidence="3">
    <location>
        <begin position="434"/>
        <end position="454"/>
    </location>
</feature>
<dbReference type="PROSITE" id="PS50966">
    <property type="entry name" value="ZF_SWIM"/>
    <property type="match status" value="1"/>
</dbReference>
<evidence type="ECO:0000313" key="7">
    <source>
        <dbReference type="EMBL" id="PRP91296.1"/>
    </source>
</evidence>
<keyword evidence="8" id="KW-1185">Reference proteome</keyword>
<protein>
    <submittedName>
        <fullName evidence="7">ATP-dependent helicase HepA</fullName>
    </submittedName>
</protein>
<evidence type="ECO:0000256" key="1">
    <source>
        <dbReference type="ARBA" id="ARBA00022801"/>
    </source>
</evidence>
<evidence type="ECO:0000256" key="3">
    <source>
        <dbReference type="SAM" id="MobiDB-lite"/>
    </source>
</evidence>
<sequence length="1038" mass="113651">MEDYLQTVRDGCSPAQWTRAVKAARAGKVHGLRIRGDELDFRVESLPGLPAQTVTLEPTADDWDCDCDARTEACEHVAAAAIALAEARKRGLSMPGEDRGPVAHIGYRLRSRRGPLKLRRVLTSEAGEVLMPASLAKLERGKVKDAPAFTADKADRAFEQRFGPAVKAKIPPGLMADVLDYLTRVVDVTLDGRPVEIGKPSAGLRLRVSETKTGEFLARVEQDPEINELFENGAFRRSRTIHAIGPHGLAASRFEALRKGQLFNDREVGTLVGQLLPEVRKALPVTIDTPRLPGSVKMRPRIQLTTVREGDALQILPTIVYGDPPIARADGDRLTLLDRPGKKGARELPVRDLRVEKLLRARLRERFDLTPGVRKNLGATEAIELGRVIEQDQAGIELAGDAHTEFFEAAPLEPTLILGKDGEFELYFMPAGASGPGAEAEGEPDEFGSLDDDVHPHDLRAALGRARRGMRRADAVAVVRAWSGGEEFAPLLGGGFGRIPADFMAKHGHLVADLLAAREATAAEKDGSGRRAAILDLAALAQALDQAPPPEFDRLAALVGNFERIPRAELPEDLSAELRDYQRRGVDWLSFLREVELGGLLADDMGLGKTIQTLCVLRSGVDGGVRRQNLVVSPTSVLHNWRVEIEKFRPGLRASVYHGPGRTLDADADVILTTYAILRLDIEKLGAREWDTAVLDESQAIKNPTSKVARAAYRIRAKFKIALTGTPVENHLEDLWSQFHFLQAGLLGGRTEFGDRYVKSIAVGDDDAAARLRRRIRPFVLRRLKSEVATELPPRTDVVLRCELNKDERRAYDAVRAATQEQVVERLSGGANVMQVLEALLRLRQAACHPALLPGGRGRAAQAQAKGELQSSSKLELLLETLDSVLDEGHKALVFSQWTSLLDLIEPVLRARDIAFNRLDGATRDRQTVVDTFQDPAGPPVMLLSLKAGGTGLNLTAADNVFLLDPWWNPAVEDQAADRAHRIGQDKPVIVHRLIASETVEERILALQDRKRQLAKTAVGDAAGAHAITREELLALLE</sequence>
<dbReference type="OrthoDB" id="9814088at2"/>
<keyword evidence="2" id="KW-0479">Metal-binding</keyword>
<dbReference type="InterPro" id="IPR000330">
    <property type="entry name" value="SNF2_N"/>
</dbReference>
<dbReference type="Gene3D" id="3.40.50.300">
    <property type="entry name" value="P-loop containing nucleotide triphosphate hydrolases"/>
    <property type="match status" value="1"/>
</dbReference>
<dbReference type="InterPro" id="IPR014001">
    <property type="entry name" value="Helicase_ATP-bd"/>
</dbReference>
<dbReference type="PROSITE" id="PS51194">
    <property type="entry name" value="HELICASE_CTER"/>
    <property type="match status" value="1"/>
</dbReference>
<keyword evidence="2" id="KW-0862">Zinc</keyword>
<dbReference type="InterPro" id="IPR027417">
    <property type="entry name" value="P-loop_NTPase"/>
</dbReference>
<proteinExistence type="predicted"/>
<dbReference type="Gene3D" id="3.40.50.10810">
    <property type="entry name" value="Tandem AAA-ATPase domain"/>
    <property type="match status" value="1"/>
</dbReference>
<dbReference type="GO" id="GO:0004386">
    <property type="term" value="F:helicase activity"/>
    <property type="evidence" value="ECO:0007669"/>
    <property type="project" value="UniProtKB-KW"/>
</dbReference>
<keyword evidence="1" id="KW-0378">Hydrolase</keyword>
<dbReference type="InterPro" id="IPR049730">
    <property type="entry name" value="SNF2/RAD54-like_C"/>
</dbReference>
<dbReference type="SMART" id="SM00487">
    <property type="entry name" value="DEXDc"/>
    <property type="match status" value="1"/>
</dbReference>
<dbReference type="Pfam" id="PF00176">
    <property type="entry name" value="SNF2-rel_dom"/>
    <property type="match status" value="1"/>
</dbReference>
<keyword evidence="2" id="KW-0863">Zinc-finger</keyword>
<feature type="domain" description="Helicase ATP-binding" evidence="5">
    <location>
        <begin position="590"/>
        <end position="745"/>
    </location>
</feature>
<feature type="domain" description="Helicase C-terminal" evidence="6">
    <location>
        <begin position="878"/>
        <end position="1034"/>
    </location>
</feature>
<dbReference type="GO" id="GO:0008270">
    <property type="term" value="F:zinc ion binding"/>
    <property type="evidence" value="ECO:0007669"/>
    <property type="project" value="UniProtKB-KW"/>
</dbReference>
<dbReference type="Proteomes" id="UP000237968">
    <property type="component" value="Unassembled WGS sequence"/>
</dbReference>
<dbReference type="GO" id="GO:0016787">
    <property type="term" value="F:hydrolase activity"/>
    <property type="evidence" value="ECO:0007669"/>
    <property type="project" value="UniProtKB-KW"/>
</dbReference>
<feature type="compositionally biased region" description="Acidic residues" evidence="3">
    <location>
        <begin position="440"/>
        <end position="451"/>
    </location>
</feature>
<reference evidence="7 8" key="1">
    <citation type="submission" date="2018-03" db="EMBL/GenBank/DDBJ databases">
        <title>Draft Genome Sequences of the Obligatory Marine Myxobacteria Enhygromyxa salina SWB005.</title>
        <authorList>
            <person name="Poehlein A."/>
            <person name="Moghaddam J.A."/>
            <person name="Harms H."/>
            <person name="Alanjari M."/>
            <person name="Koenig G.M."/>
            <person name="Daniel R."/>
            <person name="Schaeberle T.F."/>
        </authorList>
    </citation>
    <scope>NUCLEOTIDE SEQUENCE [LARGE SCALE GENOMIC DNA]</scope>
    <source>
        <strain evidence="7 8">SWB005</strain>
    </source>
</reference>
<dbReference type="SMART" id="SM00490">
    <property type="entry name" value="HELICc"/>
    <property type="match status" value="1"/>
</dbReference>
<dbReference type="PANTHER" id="PTHR10799">
    <property type="entry name" value="SNF2/RAD54 HELICASE FAMILY"/>
    <property type="match status" value="1"/>
</dbReference>
<evidence type="ECO:0000256" key="2">
    <source>
        <dbReference type="PROSITE-ProRule" id="PRU00325"/>
    </source>
</evidence>
<dbReference type="GO" id="GO:0005524">
    <property type="term" value="F:ATP binding"/>
    <property type="evidence" value="ECO:0007669"/>
    <property type="project" value="InterPro"/>
</dbReference>
<dbReference type="InterPro" id="IPR001650">
    <property type="entry name" value="Helicase_C-like"/>
</dbReference>
<evidence type="ECO:0000313" key="8">
    <source>
        <dbReference type="Proteomes" id="UP000237968"/>
    </source>
</evidence>
<accession>A0A2S9XEK1</accession>
<dbReference type="AlphaFoldDB" id="A0A2S9XEK1"/>
<gene>
    <name evidence="7" type="ORF">ENSA5_56450</name>
</gene>
<keyword evidence="7" id="KW-0067">ATP-binding</keyword>
<name>A0A2S9XEK1_9BACT</name>
<evidence type="ECO:0000259" key="4">
    <source>
        <dbReference type="PROSITE" id="PS50966"/>
    </source>
</evidence>
<dbReference type="EMBL" id="PVNK01000248">
    <property type="protein sequence ID" value="PRP91296.1"/>
    <property type="molecule type" value="Genomic_DNA"/>
</dbReference>
<dbReference type="CDD" id="cd18793">
    <property type="entry name" value="SF2_C_SNF"/>
    <property type="match status" value="1"/>
</dbReference>
<dbReference type="SUPFAM" id="SSF52540">
    <property type="entry name" value="P-loop containing nucleoside triphosphate hydrolases"/>
    <property type="match status" value="2"/>
</dbReference>
<dbReference type="PROSITE" id="PS51192">
    <property type="entry name" value="HELICASE_ATP_BIND_1"/>
    <property type="match status" value="1"/>
</dbReference>
<dbReference type="InterPro" id="IPR038718">
    <property type="entry name" value="SNF2-like_sf"/>
</dbReference>
<keyword evidence="7" id="KW-0347">Helicase</keyword>